<dbReference type="Proteomes" id="UP000578352">
    <property type="component" value="Unassembled WGS sequence"/>
</dbReference>
<accession>A0A853CQ14</accession>
<dbReference type="SUPFAM" id="SSF160904">
    <property type="entry name" value="Jann2411-like"/>
    <property type="match status" value="1"/>
</dbReference>
<organism evidence="2 3">
    <name type="scientific">Leifsonia shinshuensis</name>
    <dbReference type="NCBI Taxonomy" id="150026"/>
    <lineage>
        <taxon>Bacteria</taxon>
        <taxon>Bacillati</taxon>
        <taxon>Actinomycetota</taxon>
        <taxon>Actinomycetes</taxon>
        <taxon>Micrococcales</taxon>
        <taxon>Microbacteriaceae</taxon>
        <taxon>Leifsonia</taxon>
    </lineage>
</organism>
<feature type="domain" description="Zinc finger CGNR" evidence="1">
    <location>
        <begin position="164"/>
        <end position="206"/>
    </location>
</feature>
<dbReference type="RefSeq" id="WP_343063478.1">
    <property type="nucleotide sequence ID" value="NZ_BAABEH010000001.1"/>
</dbReference>
<evidence type="ECO:0000313" key="2">
    <source>
        <dbReference type="EMBL" id="NYJ22986.1"/>
    </source>
</evidence>
<name>A0A853CQ14_9MICO</name>
<evidence type="ECO:0000313" key="3">
    <source>
        <dbReference type="Proteomes" id="UP000578352"/>
    </source>
</evidence>
<dbReference type="PANTHER" id="PTHR35525">
    <property type="entry name" value="BLL6575 PROTEIN"/>
    <property type="match status" value="1"/>
</dbReference>
<comment type="caution">
    <text evidence="2">The sequence shown here is derived from an EMBL/GenBank/DDBJ whole genome shotgun (WGS) entry which is preliminary data.</text>
</comment>
<reference evidence="2 3" key="1">
    <citation type="submission" date="2020-07" db="EMBL/GenBank/DDBJ databases">
        <title>Sequencing the genomes of 1000 actinobacteria strains.</title>
        <authorList>
            <person name="Klenk H.-P."/>
        </authorList>
    </citation>
    <scope>NUCLEOTIDE SEQUENCE [LARGE SCALE GENOMIC DNA]</scope>
    <source>
        <strain evidence="2 3">DSM 15165</strain>
    </source>
</reference>
<dbReference type="PANTHER" id="PTHR35525:SF3">
    <property type="entry name" value="BLL6575 PROTEIN"/>
    <property type="match status" value="1"/>
</dbReference>
<dbReference type="EMBL" id="JACCFL010000001">
    <property type="protein sequence ID" value="NYJ22986.1"/>
    <property type="molecule type" value="Genomic_DNA"/>
</dbReference>
<dbReference type="InterPro" id="IPR023286">
    <property type="entry name" value="ABATE_dom_sf"/>
</dbReference>
<dbReference type="Gene3D" id="1.10.3300.10">
    <property type="entry name" value="Jann2411-like domain"/>
    <property type="match status" value="1"/>
</dbReference>
<dbReference type="InterPro" id="IPR010852">
    <property type="entry name" value="ABATE"/>
</dbReference>
<dbReference type="Pfam" id="PF11706">
    <property type="entry name" value="zf-CGNR"/>
    <property type="match status" value="1"/>
</dbReference>
<protein>
    <submittedName>
        <fullName evidence="2">Putative RNA-binding Zn ribbon-like protein</fullName>
    </submittedName>
</protein>
<dbReference type="AlphaFoldDB" id="A0A853CQ14"/>
<dbReference type="Pfam" id="PF07336">
    <property type="entry name" value="ABATE"/>
    <property type="match status" value="1"/>
</dbReference>
<sequence length="226" mass="24155">MPTDALLPRETGQWMDDADGLRWWFDSGALALDFAYTGGGEVLGAAEGTDDGAQWRSVDDPEQLGAWLQSRFPEVSATTGEREFRDAEMLRAAIGRLARQASRGETLGPADVDVVNLFAATPDIPPVLAGGGRQAGRAMARPHQALGTIARDAVRLFGPDADGRIRECSADDCGLVYLDTSRSGNRRWCSMQRCGNRAKVRAHRARVAGNRGTRAADAAVASGIAE</sequence>
<evidence type="ECO:0000259" key="1">
    <source>
        <dbReference type="Pfam" id="PF11706"/>
    </source>
</evidence>
<gene>
    <name evidence="2" type="ORF">HNR13_001273</name>
</gene>
<dbReference type="InterPro" id="IPR021005">
    <property type="entry name" value="Znf_CGNR"/>
</dbReference>
<proteinExistence type="predicted"/>